<evidence type="ECO:0000313" key="3">
    <source>
        <dbReference type="WBParaSite" id="maker-PairedContig_261-snap-gene-2.16-mRNA-1"/>
    </source>
</evidence>
<feature type="transmembrane region" description="Helical" evidence="1">
    <location>
        <begin position="12"/>
        <end position="30"/>
    </location>
</feature>
<dbReference type="SUPFAM" id="SSF46785">
    <property type="entry name" value="Winged helix' DNA-binding domain"/>
    <property type="match status" value="1"/>
</dbReference>
<evidence type="ECO:0000256" key="1">
    <source>
        <dbReference type="SAM" id="Phobius"/>
    </source>
</evidence>
<keyword evidence="1" id="KW-0812">Transmembrane</keyword>
<protein>
    <submittedName>
        <fullName evidence="3">CSN8_PSD8_EIF3K domain-containing protein</fullName>
    </submittedName>
</protein>
<dbReference type="InterPro" id="IPR033464">
    <property type="entry name" value="CSN8_PSD8_EIF3K"/>
</dbReference>
<sequence>MFYSFEFENKVKSYHFLILALGMLLSFAYLRIFSRIMSEVPDVSEDLNGEQISGCAVVPENDETLYMDTEDSLSTPSFSMYDSTGVSDAPFVAPSVFASKLRSFEQREIQPNERDVDFDFFSHLLIFYMIKEDWLKARQCRLRAEASAANVHLNTLMRICRHLEDGDTGTALHLIKNSHFDDPFKDLIMEVHKRITLSVLRMIEHTYINIEANKLAKMLDTESNNELQKVLIRVGWQLEDAYVIPKMTAQLEHNIKKLDASPYGPIPEIFAKITCGVIGDCIDINKLIQYATFLEINT</sequence>
<proteinExistence type="predicted"/>
<keyword evidence="1" id="KW-1133">Transmembrane helix</keyword>
<feature type="domain" description="CSN8/PSMD8/EIF3K" evidence="2">
    <location>
        <begin position="119"/>
        <end position="245"/>
    </location>
</feature>
<dbReference type="Gene3D" id="1.25.40.990">
    <property type="match status" value="1"/>
</dbReference>
<dbReference type="InterPro" id="IPR036390">
    <property type="entry name" value="WH_DNA-bd_sf"/>
</dbReference>
<accession>A0A1I8EJU6</accession>
<dbReference type="WBParaSite" id="maker-PairedContig_261-snap-gene-2.16-mRNA-1">
    <property type="protein sequence ID" value="maker-PairedContig_261-snap-gene-2.16-mRNA-1"/>
    <property type="gene ID" value="maker-PairedContig_261-snap-gene-2.16"/>
</dbReference>
<dbReference type="STRING" id="6293.A0A1I8EJU6"/>
<name>A0A1I8EJU6_WUCBA</name>
<organism evidence="3">
    <name type="scientific">Wuchereria bancrofti</name>
    <dbReference type="NCBI Taxonomy" id="6293"/>
    <lineage>
        <taxon>Eukaryota</taxon>
        <taxon>Metazoa</taxon>
        <taxon>Ecdysozoa</taxon>
        <taxon>Nematoda</taxon>
        <taxon>Chromadorea</taxon>
        <taxon>Rhabditida</taxon>
        <taxon>Spirurina</taxon>
        <taxon>Spiruromorpha</taxon>
        <taxon>Filarioidea</taxon>
        <taxon>Onchocercidae</taxon>
        <taxon>Wuchereria</taxon>
    </lineage>
</organism>
<reference evidence="3" key="1">
    <citation type="submission" date="2016-11" db="UniProtKB">
        <authorList>
            <consortium name="WormBaseParasite"/>
        </authorList>
    </citation>
    <scope>IDENTIFICATION</scope>
    <source>
        <strain evidence="3">pt0022</strain>
    </source>
</reference>
<evidence type="ECO:0000259" key="2">
    <source>
        <dbReference type="Pfam" id="PF10075"/>
    </source>
</evidence>
<keyword evidence="1" id="KW-0472">Membrane</keyword>
<dbReference type="AlphaFoldDB" id="A0A1I8EJU6"/>
<dbReference type="Pfam" id="PF10075">
    <property type="entry name" value="CSN8_PSD8_EIF3K"/>
    <property type="match status" value="1"/>
</dbReference>